<proteinExistence type="predicted"/>
<dbReference type="InterPro" id="IPR011727">
    <property type="entry name" value="CHP02117"/>
</dbReference>
<sequence length="227" mass="24698">MLRRNAVVKWVTKWVGRLFLAIGGVLAAYLVAGAIGGAIPINRDWRPAADGVTIFIETNGIHTGIIVPKMAAGIDWRPIARPEHLADPRYAHFDHLAFGWGERTFYLETPTWADVRPSTIVAAAIGSDDTLVHVEHLPRPVPGRNVRAVVLSVAEYRRLAAFIAAGFAPGGGHRPGYAGYDAFYTATGHYDAIRTCNAWTGNALAVAGVRVGMWTPFPATVMQWFPE</sequence>
<organism evidence="1 2">
    <name type="scientific">Sphingomonas mollis</name>
    <dbReference type="NCBI Taxonomy" id="2795726"/>
    <lineage>
        <taxon>Bacteria</taxon>
        <taxon>Pseudomonadati</taxon>
        <taxon>Pseudomonadota</taxon>
        <taxon>Alphaproteobacteria</taxon>
        <taxon>Sphingomonadales</taxon>
        <taxon>Sphingomonadaceae</taxon>
        <taxon>Sphingomonas</taxon>
    </lineage>
</organism>
<reference evidence="2" key="1">
    <citation type="submission" date="2020-12" db="EMBL/GenBank/DDBJ databases">
        <title>Hymenobacter sp.</title>
        <authorList>
            <person name="Kim M.K."/>
        </authorList>
    </citation>
    <scope>NUCLEOTIDE SEQUENCE [LARGE SCALE GENOMIC DNA]</scope>
    <source>
        <strain evidence="2">BT553</strain>
    </source>
</reference>
<dbReference type="Pfam" id="PF09601">
    <property type="entry name" value="DUF2459"/>
    <property type="match status" value="1"/>
</dbReference>
<keyword evidence="2" id="KW-1185">Reference proteome</keyword>
<dbReference type="EMBL" id="JAELXS010000003">
    <property type="protein sequence ID" value="MBJ6121325.1"/>
    <property type="molecule type" value="Genomic_DNA"/>
</dbReference>
<evidence type="ECO:0000313" key="2">
    <source>
        <dbReference type="Proteomes" id="UP000640426"/>
    </source>
</evidence>
<protein>
    <submittedName>
        <fullName evidence="1">TIGR02117 family protein</fullName>
    </submittedName>
</protein>
<gene>
    <name evidence="1" type="ORF">JAO74_05915</name>
</gene>
<accession>A0ABS0XNL1</accession>
<dbReference type="NCBIfam" id="TIGR02117">
    <property type="entry name" value="chp_urease_rgn"/>
    <property type="match status" value="1"/>
</dbReference>
<dbReference type="Proteomes" id="UP000640426">
    <property type="component" value="Unassembled WGS sequence"/>
</dbReference>
<comment type="caution">
    <text evidence="1">The sequence shown here is derived from an EMBL/GenBank/DDBJ whole genome shotgun (WGS) entry which is preliminary data.</text>
</comment>
<name>A0ABS0XNL1_9SPHN</name>
<evidence type="ECO:0000313" key="1">
    <source>
        <dbReference type="EMBL" id="MBJ6121325.1"/>
    </source>
</evidence>